<feature type="compositionally biased region" description="Low complexity" evidence="1">
    <location>
        <begin position="69"/>
        <end position="82"/>
    </location>
</feature>
<dbReference type="AlphaFoldDB" id="A0AAV2FQI2"/>
<protein>
    <submittedName>
        <fullName evidence="2">Uncharacterized protein</fullName>
    </submittedName>
</protein>
<proteinExistence type="predicted"/>
<feature type="region of interest" description="Disordered" evidence="1">
    <location>
        <begin position="55"/>
        <end position="99"/>
    </location>
</feature>
<evidence type="ECO:0000256" key="1">
    <source>
        <dbReference type="SAM" id="MobiDB-lite"/>
    </source>
</evidence>
<gene>
    <name evidence="2" type="ORF">LTRI10_LOCUS40014</name>
</gene>
<accession>A0AAV2FQI2</accession>
<dbReference type="Proteomes" id="UP001497516">
    <property type="component" value="Chromosome 7"/>
</dbReference>
<sequence length="114" mass="11957">MEVKVEVAVAIYRRGTAEQNGGRVSSRSIPRCCGVVDVAASVNEDDGLEMWFDSAESPRSINRRHNEVNSAGNGAESSASLAPIPPATTSISTRNDADLVCVGFPPPLSSIARG</sequence>
<dbReference type="EMBL" id="OZ034820">
    <property type="protein sequence ID" value="CAL1399848.1"/>
    <property type="molecule type" value="Genomic_DNA"/>
</dbReference>
<reference evidence="2 3" key="1">
    <citation type="submission" date="2024-04" db="EMBL/GenBank/DDBJ databases">
        <authorList>
            <person name="Fracassetti M."/>
        </authorList>
    </citation>
    <scope>NUCLEOTIDE SEQUENCE [LARGE SCALE GENOMIC DNA]</scope>
</reference>
<organism evidence="2 3">
    <name type="scientific">Linum trigynum</name>
    <dbReference type="NCBI Taxonomy" id="586398"/>
    <lineage>
        <taxon>Eukaryota</taxon>
        <taxon>Viridiplantae</taxon>
        <taxon>Streptophyta</taxon>
        <taxon>Embryophyta</taxon>
        <taxon>Tracheophyta</taxon>
        <taxon>Spermatophyta</taxon>
        <taxon>Magnoliopsida</taxon>
        <taxon>eudicotyledons</taxon>
        <taxon>Gunneridae</taxon>
        <taxon>Pentapetalae</taxon>
        <taxon>rosids</taxon>
        <taxon>fabids</taxon>
        <taxon>Malpighiales</taxon>
        <taxon>Linaceae</taxon>
        <taxon>Linum</taxon>
    </lineage>
</organism>
<name>A0AAV2FQI2_9ROSI</name>
<evidence type="ECO:0000313" key="2">
    <source>
        <dbReference type="EMBL" id="CAL1399848.1"/>
    </source>
</evidence>
<evidence type="ECO:0000313" key="3">
    <source>
        <dbReference type="Proteomes" id="UP001497516"/>
    </source>
</evidence>
<keyword evidence="3" id="KW-1185">Reference proteome</keyword>